<feature type="transmembrane region" description="Helical" evidence="1">
    <location>
        <begin position="148"/>
        <end position="168"/>
    </location>
</feature>
<protein>
    <submittedName>
        <fullName evidence="2">Uncharacterized protein</fullName>
    </submittedName>
</protein>
<evidence type="ECO:0000313" key="3">
    <source>
        <dbReference type="Proteomes" id="UP001628124"/>
    </source>
</evidence>
<evidence type="ECO:0000313" key="2">
    <source>
        <dbReference type="EMBL" id="GAA5252100.1"/>
    </source>
</evidence>
<keyword evidence="1" id="KW-0812">Transmembrane</keyword>
<accession>A0ABP9TTP1</accession>
<feature type="transmembrane region" description="Helical" evidence="1">
    <location>
        <begin position="32"/>
        <end position="54"/>
    </location>
</feature>
<dbReference type="EMBL" id="BAABMM010000017">
    <property type="protein sequence ID" value="GAA5252100.1"/>
    <property type="molecule type" value="Genomic_DNA"/>
</dbReference>
<reference evidence="2 3" key="1">
    <citation type="journal article" date="2024" name="Microbiol. Immunol.">
        <title>Discovery of a novel spotted fever group Rickettsia, 'Candidatus Rickettsia kedanie,' in unfed larval chigger mites, Leptotrombidium scutellare.</title>
        <authorList>
            <person name="Ogawa M."/>
            <person name="Matsutani M."/>
            <person name="Katayama T."/>
            <person name="Takada N."/>
            <person name="Noda S."/>
            <person name="Takahashi M."/>
            <person name="Kageyama D."/>
            <person name="Hanaoka N."/>
            <person name="Ebihara H."/>
        </authorList>
    </citation>
    <scope>NUCLEOTIDE SEQUENCE [LARGE SCALE GENOMIC DNA]</scope>
    <source>
        <strain evidence="2 3">KNCP2-13</strain>
    </source>
</reference>
<gene>
    <name evidence="2" type="ORF">KNCP2_03880</name>
</gene>
<name>A0ABP9TTP1_9RICK</name>
<keyword evidence="1" id="KW-0472">Membrane</keyword>
<dbReference type="RefSeq" id="WP_412707795.1">
    <property type="nucleotide sequence ID" value="NZ_BAABMM010000017.1"/>
</dbReference>
<sequence>MAVLLNELFFPASNPQNASFNAALAFSSEQVIYHNFILGIVNLINTVILMLFCFKLHPLKILKFKLWVFAPFSIIFPYLLDIAINSNQILIIQIISIILTCTAFPANQVIFSHFPIFKRFFASTFTFAIAKAVMYPVSSFGIMYITRYFGNLGLLILTLPLTIGYIIARNYCEKLEIINGRYY</sequence>
<feature type="transmembrane region" description="Helical" evidence="1">
    <location>
        <begin position="120"/>
        <end position="142"/>
    </location>
</feature>
<comment type="caution">
    <text evidence="2">The sequence shown here is derived from an EMBL/GenBank/DDBJ whole genome shotgun (WGS) entry which is preliminary data.</text>
</comment>
<keyword evidence="3" id="KW-1185">Reference proteome</keyword>
<organism evidence="2 3">
    <name type="scientific">Candidatus Rickettsia kedanie</name>
    <dbReference type="NCBI Taxonomy" id="3115352"/>
    <lineage>
        <taxon>Bacteria</taxon>
        <taxon>Pseudomonadati</taxon>
        <taxon>Pseudomonadota</taxon>
        <taxon>Alphaproteobacteria</taxon>
        <taxon>Rickettsiales</taxon>
        <taxon>Rickettsiaceae</taxon>
        <taxon>Rickettsieae</taxon>
        <taxon>Rickettsia</taxon>
        <taxon>spotted fever group</taxon>
    </lineage>
</organism>
<proteinExistence type="predicted"/>
<feature type="transmembrane region" description="Helical" evidence="1">
    <location>
        <begin position="90"/>
        <end position="111"/>
    </location>
</feature>
<dbReference type="Proteomes" id="UP001628124">
    <property type="component" value="Unassembled WGS sequence"/>
</dbReference>
<keyword evidence="1" id="KW-1133">Transmembrane helix</keyword>
<feature type="transmembrane region" description="Helical" evidence="1">
    <location>
        <begin position="66"/>
        <end position="84"/>
    </location>
</feature>
<evidence type="ECO:0000256" key="1">
    <source>
        <dbReference type="SAM" id="Phobius"/>
    </source>
</evidence>